<evidence type="ECO:0000259" key="5">
    <source>
        <dbReference type="Pfam" id="PF00884"/>
    </source>
</evidence>
<dbReference type="Proteomes" id="UP000184543">
    <property type="component" value="Unassembled WGS sequence"/>
</dbReference>
<dbReference type="InterPro" id="IPR024607">
    <property type="entry name" value="Sulfatase_CS"/>
</dbReference>
<evidence type="ECO:0000256" key="2">
    <source>
        <dbReference type="ARBA" id="ARBA00022723"/>
    </source>
</evidence>
<dbReference type="STRING" id="192903.SAMN04488513_102835"/>
<dbReference type="EMBL" id="FQYU01000002">
    <property type="protein sequence ID" value="SHJ09901.1"/>
    <property type="molecule type" value="Genomic_DNA"/>
</dbReference>
<feature type="domain" description="Sulfatase N-terminal" evidence="5">
    <location>
        <begin position="34"/>
        <end position="344"/>
    </location>
</feature>
<dbReference type="GO" id="GO:0004065">
    <property type="term" value="F:arylsulfatase activity"/>
    <property type="evidence" value="ECO:0007669"/>
    <property type="project" value="TreeGrafter"/>
</dbReference>
<keyword evidence="2" id="KW-0479">Metal-binding</keyword>
<evidence type="ECO:0000313" key="7">
    <source>
        <dbReference type="Proteomes" id="UP000184543"/>
    </source>
</evidence>
<dbReference type="PANTHER" id="PTHR42693">
    <property type="entry name" value="ARYLSULFATASE FAMILY MEMBER"/>
    <property type="match status" value="1"/>
</dbReference>
<evidence type="ECO:0000256" key="1">
    <source>
        <dbReference type="ARBA" id="ARBA00008779"/>
    </source>
</evidence>
<dbReference type="SUPFAM" id="SSF53649">
    <property type="entry name" value="Alkaline phosphatase-like"/>
    <property type="match status" value="1"/>
</dbReference>
<dbReference type="Gene3D" id="3.40.720.10">
    <property type="entry name" value="Alkaline Phosphatase, subunit A"/>
    <property type="match status" value="1"/>
</dbReference>
<dbReference type="Pfam" id="PF00884">
    <property type="entry name" value="Sulfatase"/>
    <property type="match status" value="1"/>
</dbReference>
<accession>A0A1M6GJ03</accession>
<organism evidence="6 7">
    <name type="scientific">Pseudozobellia thermophila</name>
    <dbReference type="NCBI Taxonomy" id="192903"/>
    <lineage>
        <taxon>Bacteria</taxon>
        <taxon>Pseudomonadati</taxon>
        <taxon>Bacteroidota</taxon>
        <taxon>Flavobacteriia</taxon>
        <taxon>Flavobacteriales</taxon>
        <taxon>Flavobacteriaceae</taxon>
        <taxon>Pseudozobellia</taxon>
    </lineage>
</organism>
<proteinExistence type="inferred from homology"/>
<dbReference type="InterPro" id="IPR000917">
    <property type="entry name" value="Sulfatase_N"/>
</dbReference>
<dbReference type="CDD" id="cd16146">
    <property type="entry name" value="ARS_like"/>
    <property type="match status" value="1"/>
</dbReference>
<evidence type="ECO:0000256" key="4">
    <source>
        <dbReference type="ARBA" id="ARBA00022837"/>
    </source>
</evidence>
<reference evidence="7" key="1">
    <citation type="submission" date="2016-11" db="EMBL/GenBank/DDBJ databases">
        <authorList>
            <person name="Varghese N."/>
            <person name="Submissions S."/>
        </authorList>
    </citation>
    <scope>NUCLEOTIDE SEQUENCE [LARGE SCALE GENOMIC DNA]</scope>
    <source>
        <strain evidence="7">DSM 19858</strain>
    </source>
</reference>
<dbReference type="GO" id="GO:0046872">
    <property type="term" value="F:metal ion binding"/>
    <property type="evidence" value="ECO:0007669"/>
    <property type="project" value="UniProtKB-KW"/>
</dbReference>
<comment type="similarity">
    <text evidence="1">Belongs to the sulfatase family.</text>
</comment>
<dbReference type="PANTHER" id="PTHR42693:SF53">
    <property type="entry name" value="ENDO-4-O-SULFATASE"/>
    <property type="match status" value="1"/>
</dbReference>
<name>A0A1M6GJ03_9FLAO</name>
<evidence type="ECO:0000256" key="3">
    <source>
        <dbReference type="ARBA" id="ARBA00022801"/>
    </source>
</evidence>
<keyword evidence="4" id="KW-0106">Calcium</keyword>
<gene>
    <name evidence="6" type="ORF">SAMN04488513_102835</name>
</gene>
<evidence type="ECO:0000313" key="6">
    <source>
        <dbReference type="EMBL" id="SHJ09901.1"/>
    </source>
</evidence>
<dbReference type="PROSITE" id="PS00523">
    <property type="entry name" value="SULFATASE_1"/>
    <property type="match status" value="1"/>
</dbReference>
<dbReference type="InterPro" id="IPR017850">
    <property type="entry name" value="Alkaline_phosphatase_core_sf"/>
</dbReference>
<keyword evidence="7" id="KW-1185">Reference proteome</keyword>
<keyword evidence="3" id="KW-0378">Hydrolase</keyword>
<dbReference type="AlphaFoldDB" id="A0A1M6GJ03"/>
<dbReference type="InterPro" id="IPR050738">
    <property type="entry name" value="Sulfatase"/>
</dbReference>
<sequence length="597" mass="67328">MRMPIRTKTVLIFGQWVFLLGALLPFGVFGQSRPNVILVLTDDQGIGDLGAHGNPWLKTPNIDAFYKDAVRLTNFHVSPLCTPTRAALMTGQYPIHNGAWATFKGRDALSNPMTLADIFKGKGYATAMFGKWHLGDNYPNRPTDSGFEYAIQHLSGGIGELSDYWGNDYFDDVYYVNNEPEQFEGYCTDVWFREAMDYIKAQKEGPFFVYLPLNAPHDPLYVDEKYAAPYRHLEGKEIVSANLYGMIANIDENFGKLTRFLDNEGLAGNTIVIYMSDNGTRFGYTQDGKLGYNKGFRGIKGEKLEGGHRVPFFMRWPKGNIKGGKDIDQLAAHVDVLPTLASLCNLEWDDFKGDGMDLSDVLKGKGETIDRQLFLHNRQDWRPPQEGRDGLVLEGEWRLIQGEKLYNIKKDPLQQRDVAAIHGERVAKLNQANARFYARATQRKEFSELPTTVIGSDEQKVVKLTIQHAIGEDVGIWKTQQVAAGVRNKNNTHALEVVEPGLYKISCMRWPKEIAGPVRGVPDPLPDTTLEYKAISPEKVRVSIANQMLEKVVGKGDESVDFILRLDKGKTFLVADFMEGNEKYGVYYLYLEKLHSD</sequence>
<protein>
    <submittedName>
        <fullName evidence="6">Arylsulfatase A</fullName>
    </submittedName>
</protein>